<dbReference type="Proteomes" id="UP000298138">
    <property type="component" value="Unassembled WGS sequence"/>
</dbReference>
<proteinExistence type="predicted"/>
<dbReference type="AlphaFoldDB" id="A0A4S2MS23"/>
<dbReference type="OrthoDB" id="2014201at2759"/>
<name>A0A4S2MS23_9PEZI</name>
<dbReference type="InterPro" id="IPR029044">
    <property type="entry name" value="Nucleotide-diphossugar_trans"/>
</dbReference>
<dbReference type="InParanoid" id="A0A4S2MS23"/>
<dbReference type="PANTHER" id="PTHR11183">
    <property type="entry name" value="GLYCOGENIN SUBFAMILY MEMBER"/>
    <property type="match status" value="1"/>
</dbReference>
<dbReference type="SUPFAM" id="SSF53448">
    <property type="entry name" value="Nucleotide-diphospho-sugar transferases"/>
    <property type="match status" value="1"/>
</dbReference>
<evidence type="ECO:0000313" key="2">
    <source>
        <dbReference type="Proteomes" id="UP000298138"/>
    </source>
</evidence>
<protein>
    <submittedName>
        <fullName evidence="1">Nucleotide-diphospho-sugar transferase</fullName>
    </submittedName>
</protein>
<dbReference type="EMBL" id="ML220144">
    <property type="protein sequence ID" value="TGZ78207.1"/>
    <property type="molecule type" value="Genomic_DNA"/>
</dbReference>
<keyword evidence="1" id="KW-0808">Transferase</keyword>
<evidence type="ECO:0000313" key="1">
    <source>
        <dbReference type="EMBL" id="TGZ78207.1"/>
    </source>
</evidence>
<keyword evidence="2" id="KW-1185">Reference proteome</keyword>
<dbReference type="STRING" id="341454.A0A4S2MS23"/>
<dbReference type="FunCoup" id="A0A4S2MS23">
    <property type="interactions" value="12"/>
</dbReference>
<reference evidence="1 2" key="1">
    <citation type="submission" date="2019-04" db="EMBL/GenBank/DDBJ databases">
        <title>Comparative genomics and transcriptomics to analyze fruiting body development in filamentous ascomycetes.</title>
        <authorList>
            <consortium name="DOE Joint Genome Institute"/>
            <person name="Lutkenhaus R."/>
            <person name="Traeger S."/>
            <person name="Breuer J."/>
            <person name="Kuo A."/>
            <person name="Lipzen A."/>
            <person name="Pangilinan J."/>
            <person name="Dilworth D."/>
            <person name="Sandor L."/>
            <person name="Poggeler S."/>
            <person name="Barry K."/>
            <person name="Grigoriev I.V."/>
            <person name="Nowrousian M."/>
        </authorList>
    </citation>
    <scope>NUCLEOTIDE SEQUENCE [LARGE SCALE GENOMIC DNA]</scope>
    <source>
        <strain evidence="1 2">CBS 389.68</strain>
    </source>
</reference>
<dbReference type="InterPro" id="IPR050587">
    <property type="entry name" value="GNT1/Glycosyltrans_8"/>
</dbReference>
<dbReference type="GO" id="GO:0016740">
    <property type="term" value="F:transferase activity"/>
    <property type="evidence" value="ECO:0007669"/>
    <property type="project" value="UniProtKB-KW"/>
</dbReference>
<gene>
    <name evidence="1" type="ORF">EX30DRAFT_356111</name>
</gene>
<organism evidence="1 2">
    <name type="scientific">Ascodesmis nigricans</name>
    <dbReference type="NCBI Taxonomy" id="341454"/>
    <lineage>
        <taxon>Eukaryota</taxon>
        <taxon>Fungi</taxon>
        <taxon>Dikarya</taxon>
        <taxon>Ascomycota</taxon>
        <taxon>Pezizomycotina</taxon>
        <taxon>Pezizomycetes</taxon>
        <taxon>Pezizales</taxon>
        <taxon>Ascodesmidaceae</taxon>
        <taxon>Ascodesmis</taxon>
    </lineage>
</organism>
<dbReference type="Gene3D" id="3.90.550.10">
    <property type="entry name" value="Spore Coat Polysaccharide Biosynthesis Protein SpsA, Chain A"/>
    <property type="match status" value="1"/>
</dbReference>
<accession>A0A4S2MS23</accession>
<sequence>MPAESEVLGKGTKQNVGHPSRISTVKVDWARFAYVQYATALDHVCNALMIFASLTKTPSLADKVLLYPEEWSTDPAKGDSDTARLLVQMRDQYGVKLQPIELQEKKNAGDSTWAAGYTKLLAWNQTAYERVLHLDSDGLVLQSMDELFLMPPAPLALPRAYWIDADERKRSAQIMLVTPSDYEFARVKATMDAGKHDDYDMEIVNTLYQDHAIIIPHRPYNLLSGEFKAPPQNHKAYLGTDEPWDGAKIMKEAKYLHFSDWPVPKPWFNIPKSAFEAHQPKCWNTEEGEEKDCRDRDIWRKLYSDFAKARKDLCGFDLVMR</sequence>